<dbReference type="Proteomes" id="UP000272942">
    <property type="component" value="Unassembled WGS sequence"/>
</dbReference>
<reference evidence="1 2" key="2">
    <citation type="submission" date="2018-11" db="EMBL/GenBank/DDBJ databases">
        <authorList>
            <consortium name="Pathogen Informatics"/>
        </authorList>
    </citation>
    <scope>NUCLEOTIDE SEQUENCE [LARGE SCALE GENOMIC DNA]</scope>
    <source>
        <strain evidence="1 2">Egypt</strain>
    </source>
</reference>
<evidence type="ECO:0000313" key="3">
    <source>
        <dbReference type="WBParaSite" id="ECPE_0000109401-mRNA-1"/>
    </source>
</evidence>
<dbReference type="AlphaFoldDB" id="A0A183A2A9"/>
<protein>
    <submittedName>
        <fullName evidence="3">Saposin B-type domain-containing protein</fullName>
    </submittedName>
</protein>
<organism evidence="3">
    <name type="scientific">Echinostoma caproni</name>
    <dbReference type="NCBI Taxonomy" id="27848"/>
    <lineage>
        <taxon>Eukaryota</taxon>
        <taxon>Metazoa</taxon>
        <taxon>Spiralia</taxon>
        <taxon>Lophotrochozoa</taxon>
        <taxon>Platyhelminthes</taxon>
        <taxon>Trematoda</taxon>
        <taxon>Digenea</taxon>
        <taxon>Plagiorchiida</taxon>
        <taxon>Echinostomata</taxon>
        <taxon>Echinostomatoidea</taxon>
        <taxon>Echinostomatidae</taxon>
        <taxon>Echinostoma</taxon>
    </lineage>
</organism>
<evidence type="ECO:0000313" key="2">
    <source>
        <dbReference type="Proteomes" id="UP000272942"/>
    </source>
</evidence>
<accession>A0A183A2A9</accession>
<reference evidence="3" key="1">
    <citation type="submission" date="2016-06" db="UniProtKB">
        <authorList>
            <consortium name="WormBaseParasite"/>
        </authorList>
    </citation>
    <scope>IDENTIFICATION</scope>
</reference>
<dbReference type="InterPro" id="IPR039728">
    <property type="entry name" value="GLG1"/>
</dbReference>
<name>A0A183A2A9_9TREM</name>
<evidence type="ECO:0000313" key="1">
    <source>
        <dbReference type="EMBL" id="VDP33141.1"/>
    </source>
</evidence>
<gene>
    <name evidence="1" type="ORF">ECPE_LOCUS1094</name>
</gene>
<dbReference type="PANTHER" id="PTHR11884">
    <property type="entry name" value="SELECTIN LIGAND RELATED"/>
    <property type="match status" value="1"/>
</dbReference>
<dbReference type="Pfam" id="PF00839">
    <property type="entry name" value="Cys_rich_FGFR"/>
    <property type="match status" value="2"/>
</dbReference>
<dbReference type="OrthoDB" id="2015434at2759"/>
<dbReference type="InterPro" id="IPR001893">
    <property type="entry name" value="Cys-rich_GLG1_repeat"/>
</dbReference>
<sequence>MLIHLPPILLQLITWENAVYHLDPVLVGACKQDVLQNCHSLLSKADQAPESLDGSVRECLKDAFQQGKLQSRECAMEVVLTIREGQADIHVDPVLHRACAVELQQICGEDRFI</sequence>
<keyword evidence="2" id="KW-1185">Reference proteome</keyword>
<dbReference type="EMBL" id="UZAN01005263">
    <property type="protein sequence ID" value="VDP33141.1"/>
    <property type="molecule type" value="Genomic_DNA"/>
</dbReference>
<dbReference type="GO" id="GO:0016020">
    <property type="term" value="C:membrane"/>
    <property type="evidence" value="ECO:0007669"/>
    <property type="project" value="InterPro"/>
</dbReference>
<dbReference type="PANTHER" id="PTHR11884:SF1">
    <property type="entry name" value="GOLGI APPARATUS PROTEIN 1"/>
    <property type="match status" value="1"/>
</dbReference>
<proteinExistence type="predicted"/>
<dbReference type="WBParaSite" id="ECPE_0000109401-mRNA-1">
    <property type="protein sequence ID" value="ECPE_0000109401-mRNA-1"/>
    <property type="gene ID" value="ECPE_0000109401"/>
</dbReference>